<protein>
    <submittedName>
        <fullName evidence="1">Uncharacterized protein</fullName>
    </submittedName>
</protein>
<proteinExistence type="predicted"/>
<sequence length="119" mass="12872">MARRKCGKKVWWRERNEQEKLKVHALGKKIPELKQAGDVSVDRATSGEESLGGVVTVSTAAIKGIQKPKQDQSNSLPREVLLQPTPCDDGGHLKVVVSVASFSGVALTAQPPKRCCQPT</sequence>
<dbReference type="VEuPathDB" id="FungiDB:I7I51_04820"/>
<evidence type="ECO:0000313" key="2">
    <source>
        <dbReference type="Proteomes" id="UP000663671"/>
    </source>
</evidence>
<gene>
    <name evidence="1" type="ORF">I7I51_04820</name>
</gene>
<organism evidence="1 2">
    <name type="scientific">Ajellomyces capsulatus</name>
    <name type="common">Darling's disease fungus</name>
    <name type="synonym">Histoplasma capsulatum</name>
    <dbReference type="NCBI Taxonomy" id="5037"/>
    <lineage>
        <taxon>Eukaryota</taxon>
        <taxon>Fungi</taxon>
        <taxon>Dikarya</taxon>
        <taxon>Ascomycota</taxon>
        <taxon>Pezizomycotina</taxon>
        <taxon>Eurotiomycetes</taxon>
        <taxon>Eurotiomycetidae</taxon>
        <taxon>Onygenales</taxon>
        <taxon>Ajellomycetaceae</taxon>
        <taxon>Histoplasma</taxon>
    </lineage>
</organism>
<dbReference type="AlphaFoldDB" id="A0A8A1M5V3"/>
<name>A0A8A1M5V3_AJECA</name>
<accession>A0A8A1M5V3</accession>
<dbReference type="Proteomes" id="UP000663671">
    <property type="component" value="Chromosome 4"/>
</dbReference>
<dbReference type="OrthoDB" id="10348023at2759"/>
<evidence type="ECO:0000313" key="1">
    <source>
        <dbReference type="EMBL" id="QSS60024.1"/>
    </source>
</evidence>
<dbReference type="EMBL" id="CP069110">
    <property type="protein sequence ID" value="QSS60024.1"/>
    <property type="molecule type" value="Genomic_DNA"/>
</dbReference>
<reference evidence="1" key="1">
    <citation type="submission" date="2021-01" db="EMBL/GenBank/DDBJ databases">
        <title>Chromosome-level genome assembly of a human fungal pathogen reveals clustering of transcriptionally co-regulated genes.</title>
        <authorList>
            <person name="Voorhies M."/>
            <person name="Cohen S."/>
            <person name="Shea T.P."/>
            <person name="Petrus S."/>
            <person name="Munoz J.F."/>
            <person name="Poplawski S."/>
            <person name="Goldman W.E."/>
            <person name="Michael T."/>
            <person name="Cuomo C.A."/>
            <person name="Sil A."/>
            <person name="Beyhan S."/>
        </authorList>
    </citation>
    <scope>NUCLEOTIDE SEQUENCE</scope>
    <source>
        <strain evidence="1">WU24</strain>
    </source>
</reference>